<dbReference type="EMBL" id="NESQ01000024">
    <property type="protein sequence ID" value="PUU82632.1"/>
    <property type="molecule type" value="Genomic_DNA"/>
</dbReference>
<accession>A0A2T7A4G4</accession>
<dbReference type="Proteomes" id="UP000244722">
    <property type="component" value="Unassembled WGS sequence"/>
</dbReference>
<feature type="compositionally biased region" description="Acidic residues" evidence="1">
    <location>
        <begin position="60"/>
        <end position="80"/>
    </location>
</feature>
<comment type="caution">
    <text evidence="2">The sequence shown here is derived from an EMBL/GenBank/DDBJ whole genome shotgun (WGS) entry which is preliminary data.</text>
</comment>
<protein>
    <submittedName>
        <fullName evidence="2">Uncharacterized protein</fullName>
    </submittedName>
</protein>
<name>A0A2T7A4G4_TUBBO</name>
<evidence type="ECO:0000256" key="1">
    <source>
        <dbReference type="SAM" id="MobiDB-lite"/>
    </source>
</evidence>
<dbReference type="OrthoDB" id="10579963at2759"/>
<organism evidence="2 3">
    <name type="scientific">Tuber borchii</name>
    <name type="common">White truffle</name>
    <dbReference type="NCBI Taxonomy" id="42251"/>
    <lineage>
        <taxon>Eukaryota</taxon>
        <taxon>Fungi</taxon>
        <taxon>Dikarya</taxon>
        <taxon>Ascomycota</taxon>
        <taxon>Pezizomycotina</taxon>
        <taxon>Pezizomycetes</taxon>
        <taxon>Pezizales</taxon>
        <taxon>Tuberaceae</taxon>
        <taxon>Tuber</taxon>
    </lineage>
</organism>
<gene>
    <name evidence="2" type="ORF">B9Z19DRAFT_1120391</name>
</gene>
<evidence type="ECO:0000313" key="2">
    <source>
        <dbReference type="EMBL" id="PUU82632.1"/>
    </source>
</evidence>
<dbReference type="AlphaFoldDB" id="A0A2T7A4G4"/>
<keyword evidence="3" id="KW-1185">Reference proteome</keyword>
<proteinExistence type="predicted"/>
<feature type="region of interest" description="Disordered" evidence="1">
    <location>
        <begin position="18"/>
        <end position="40"/>
    </location>
</feature>
<evidence type="ECO:0000313" key="3">
    <source>
        <dbReference type="Proteomes" id="UP000244722"/>
    </source>
</evidence>
<feature type="region of interest" description="Disordered" evidence="1">
    <location>
        <begin position="52"/>
        <end position="80"/>
    </location>
</feature>
<reference evidence="2 3" key="1">
    <citation type="submission" date="2017-04" db="EMBL/GenBank/DDBJ databases">
        <title>Draft genome sequence of Tuber borchii Vittad., a whitish edible truffle.</title>
        <authorList>
            <consortium name="DOE Joint Genome Institute"/>
            <person name="Murat C."/>
            <person name="Kuo A."/>
            <person name="Barry K.W."/>
            <person name="Clum A."/>
            <person name="Dockter R.B."/>
            <person name="Fauchery L."/>
            <person name="Iotti M."/>
            <person name="Kohler A."/>
            <person name="Labutti K."/>
            <person name="Lindquist E.A."/>
            <person name="Lipzen A."/>
            <person name="Ohm R.A."/>
            <person name="Wang M."/>
            <person name="Grigoriev I.V."/>
            <person name="Zambonelli A."/>
            <person name="Martin F.M."/>
        </authorList>
    </citation>
    <scope>NUCLEOTIDE SEQUENCE [LARGE SCALE GENOMIC DNA]</scope>
    <source>
        <strain evidence="2 3">Tbo3840</strain>
    </source>
</reference>
<sequence length="80" mass="8523">MTMVVVALVRNMMTNEESVHPANFGGSLSESDDRISNSSVRSIGRAGHIIMLDGGSEVSTDSEDGEVFDDEESGMEEEAA</sequence>